<dbReference type="InterPro" id="IPR001478">
    <property type="entry name" value="PDZ"/>
</dbReference>
<dbReference type="Proteomes" id="UP000503144">
    <property type="component" value="Chromosome"/>
</dbReference>
<dbReference type="PANTHER" id="PTHR43019">
    <property type="entry name" value="SERINE ENDOPROTEASE DEGS"/>
    <property type="match status" value="1"/>
</dbReference>
<reference evidence="3 4" key="2">
    <citation type="submission" date="2020-09" db="EMBL/GenBank/DDBJ databases">
        <authorList>
            <person name="Kittiwongwattana C."/>
        </authorList>
    </citation>
    <scope>NUCLEOTIDE SEQUENCE [LARGE SCALE GENOMIC DNA]</scope>
    <source>
        <strain evidence="3 4">1303</strain>
    </source>
</reference>
<dbReference type="Pfam" id="PF13365">
    <property type="entry name" value="Trypsin_2"/>
    <property type="match status" value="1"/>
</dbReference>
<organism evidence="3 4">
    <name type="scientific">Chitinophaga oryzae</name>
    <dbReference type="NCBI Taxonomy" id="2725414"/>
    <lineage>
        <taxon>Bacteria</taxon>
        <taxon>Pseudomonadati</taxon>
        <taxon>Bacteroidota</taxon>
        <taxon>Chitinophagia</taxon>
        <taxon>Chitinophagales</taxon>
        <taxon>Chitinophagaceae</taxon>
        <taxon>Chitinophaga</taxon>
    </lineage>
</organism>
<dbReference type="SUPFAM" id="SSF50156">
    <property type="entry name" value="PDZ domain-like"/>
    <property type="match status" value="1"/>
</dbReference>
<sequence>MMLKGLQLSLISLFCFVLTSCSAQPNPAAGNIEKLIANVVDKAMASSVYIIEWDTLKNQVQKDIDETSGFTGVVVSAEGHILTVSHAAMPNQIYRVSFPDGSKHIAVGLGRIGLQDGEKDYDMAMVKILKPGKWPFSRMAPSQELKINQPVVSISYPGAFFKQTPNVRFGRISDIDMSDGFIESSAKMEPGDSGGPLFDAQGRVVGVHSWIKEKEDQNYDVPADHFLKYWTALNVAKDYTEFPAADEFPAAASSILIPTVPSLEEVAGISVQNRKSVVMLRSSRGTQQLSIQGTLLGFNGATYIVSKSSMVGNNPRVKTGNSTVVAQILKRDKENDLVLLSVSGKVGGGIRLATDAKDPVLKQGDLGKILLSAIANDSIKIGVLSATYVDVPLNASQGYLGARAAYQDGKITIRRIDKNSAGGASLLRQKDQVIKINGVAVNTAADYDREFAKYLAADSISMNIVRKGKPMQLSVYLEGQPTESHASYAYPGGRSARSDGFRNVLVHDAAIKATECGSPVFDSEGNFYGVNIARRSRTSTLLMPVATLSQFLKTLTNSK</sequence>
<keyword evidence="4" id="KW-1185">Reference proteome</keyword>
<evidence type="ECO:0000256" key="1">
    <source>
        <dbReference type="SAM" id="SignalP"/>
    </source>
</evidence>
<evidence type="ECO:0000313" key="3">
    <source>
        <dbReference type="EMBL" id="QJB36990.1"/>
    </source>
</evidence>
<feature type="domain" description="PDZ" evidence="2">
    <location>
        <begin position="398"/>
        <end position="476"/>
    </location>
</feature>
<feature type="chain" id="PRO_5046562505" evidence="1">
    <location>
        <begin position="24"/>
        <end position="559"/>
    </location>
</feature>
<protein>
    <submittedName>
        <fullName evidence="3">Trypsin-like peptidase domain-containing protein</fullName>
    </submittedName>
</protein>
<dbReference type="InterPro" id="IPR036034">
    <property type="entry name" value="PDZ_sf"/>
</dbReference>
<dbReference type="PROSITE" id="PS51257">
    <property type="entry name" value="PROKAR_LIPOPROTEIN"/>
    <property type="match status" value="1"/>
</dbReference>
<dbReference type="SUPFAM" id="SSF50494">
    <property type="entry name" value="Trypsin-like serine proteases"/>
    <property type="match status" value="2"/>
</dbReference>
<dbReference type="Gene3D" id="2.40.10.10">
    <property type="entry name" value="Trypsin-like serine proteases"/>
    <property type="match status" value="3"/>
</dbReference>
<evidence type="ECO:0000313" key="4">
    <source>
        <dbReference type="Proteomes" id="UP000503144"/>
    </source>
</evidence>
<dbReference type="InterPro" id="IPR043504">
    <property type="entry name" value="Peptidase_S1_PA_chymotrypsin"/>
</dbReference>
<name>A0ABX6LB10_9BACT</name>
<keyword evidence="1" id="KW-0732">Signal</keyword>
<proteinExistence type="predicted"/>
<dbReference type="EMBL" id="CP051204">
    <property type="protein sequence ID" value="QJB36990.1"/>
    <property type="molecule type" value="Genomic_DNA"/>
</dbReference>
<evidence type="ECO:0000259" key="2">
    <source>
        <dbReference type="Pfam" id="PF13180"/>
    </source>
</evidence>
<dbReference type="InterPro" id="IPR009003">
    <property type="entry name" value="Peptidase_S1_PA"/>
</dbReference>
<gene>
    <name evidence="3" type="ORF">HF324_03610</name>
</gene>
<dbReference type="Pfam" id="PF13180">
    <property type="entry name" value="PDZ_2"/>
    <property type="match status" value="1"/>
</dbReference>
<feature type="signal peptide" evidence="1">
    <location>
        <begin position="1"/>
        <end position="23"/>
    </location>
</feature>
<dbReference type="RefSeq" id="WP_168859905.1">
    <property type="nucleotide sequence ID" value="NZ_CP051204.2"/>
</dbReference>
<accession>A0ABX6LB10</accession>
<dbReference type="Gene3D" id="2.30.42.10">
    <property type="match status" value="1"/>
</dbReference>
<reference evidence="4" key="1">
    <citation type="submission" date="2020-04" db="EMBL/GenBank/DDBJ databases">
        <authorList>
            <person name="Kittiwongwattana C."/>
        </authorList>
    </citation>
    <scope>NUCLEOTIDE SEQUENCE [LARGE SCALE GENOMIC DNA]</scope>
    <source>
        <strain evidence="4">1303</strain>
    </source>
</reference>